<reference evidence="2 3" key="1">
    <citation type="submission" date="2020-06" db="EMBL/GenBank/DDBJ databases">
        <title>Sulfitobacter algicola sp. nov., isolated from green algae.</title>
        <authorList>
            <person name="Wang C."/>
        </authorList>
    </citation>
    <scope>NUCLEOTIDE SEQUENCE [LARGE SCALE GENOMIC DNA]</scope>
    <source>
        <strain evidence="2 3">1151</strain>
    </source>
</reference>
<name>A0ABX2ISZ4_9RHOB</name>
<dbReference type="InterPro" id="IPR000073">
    <property type="entry name" value="AB_hydrolase_1"/>
</dbReference>
<comment type="caution">
    <text evidence="2">The sequence shown here is derived from an EMBL/GenBank/DDBJ whole genome shotgun (WGS) entry which is preliminary data.</text>
</comment>
<dbReference type="EMBL" id="JABUFE010000001">
    <property type="protein sequence ID" value="NSX53406.1"/>
    <property type="molecule type" value="Genomic_DNA"/>
</dbReference>
<dbReference type="InterPro" id="IPR029058">
    <property type="entry name" value="AB_hydrolase_fold"/>
</dbReference>
<dbReference type="Pfam" id="PF12697">
    <property type="entry name" value="Abhydrolase_6"/>
    <property type="match status" value="1"/>
</dbReference>
<dbReference type="Proteomes" id="UP000777935">
    <property type="component" value="Unassembled WGS sequence"/>
</dbReference>
<dbReference type="RefSeq" id="WP_174134521.1">
    <property type="nucleotide sequence ID" value="NZ_JABUFE010000001.1"/>
</dbReference>
<gene>
    <name evidence="2" type="ORF">HRQ87_01170</name>
</gene>
<feature type="domain" description="AB hydrolase-1" evidence="1">
    <location>
        <begin position="56"/>
        <end position="239"/>
    </location>
</feature>
<evidence type="ECO:0000259" key="1">
    <source>
        <dbReference type="Pfam" id="PF12697"/>
    </source>
</evidence>
<protein>
    <submittedName>
        <fullName evidence="2">Alpha/beta fold hydrolase</fullName>
    </submittedName>
</protein>
<organism evidence="2 3">
    <name type="scientific">Parasulfitobacter algicola</name>
    <dbReference type="NCBI Taxonomy" id="2614809"/>
    <lineage>
        <taxon>Bacteria</taxon>
        <taxon>Pseudomonadati</taxon>
        <taxon>Pseudomonadota</taxon>
        <taxon>Alphaproteobacteria</taxon>
        <taxon>Rhodobacterales</taxon>
        <taxon>Roseobacteraceae</taxon>
        <taxon>Parasulfitobacter</taxon>
    </lineage>
</organism>
<evidence type="ECO:0000313" key="3">
    <source>
        <dbReference type="Proteomes" id="UP000777935"/>
    </source>
</evidence>
<dbReference type="Gene3D" id="3.40.50.1820">
    <property type="entry name" value="alpha/beta hydrolase"/>
    <property type="match status" value="1"/>
</dbReference>
<keyword evidence="3" id="KW-1185">Reference proteome</keyword>
<sequence>MLDQGQTYEPVMIDAGTHHLAGHLSRPLGVVTAVCILQGATGIPHGYYKAFANWLAEKKGIACLTFDYRDFGASLTGPMAQSKVLMSDWGLVDQQVARDWLADAFPDVPLWVIGHSLGGLMLPFQQRLDQIDRVICVASGPVNIKDHPWHYKPKAYVFWHAHGPVLAQMFGYLPGRFSGINEDLPKNVYFQWRRWCTSRDFNASDIGKRLPQPDVMGIKAPTKFVAIQDDPMVPPQAVWRHMQSFKDAPITQLLIKPKGYGLGKIGHLSVFAKRNSVIWDDLIAAA</sequence>
<proteinExistence type="predicted"/>
<keyword evidence="2" id="KW-0378">Hydrolase</keyword>
<dbReference type="PIRSF" id="PIRSF037442">
    <property type="entry name" value="UCP037442_abhydr"/>
    <property type="match status" value="1"/>
</dbReference>
<dbReference type="GO" id="GO:0016787">
    <property type="term" value="F:hydrolase activity"/>
    <property type="evidence" value="ECO:0007669"/>
    <property type="project" value="UniProtKB-KW"/>
</dbReference>
<dbReference type="SUPFAM" id="SSF53474">
    <property type="entry name" value="alpha/beta-Hydrolases"/>
    <property type="match status" value="1"/>
</dbReference>
<accession>A0ABX2ISZ4</accession>
<dbReference type="InterPro" id="IPR017208">
    <property type="entry name" value="UCP037442_abhydr"/>
</dbReference>
<evidence type="ECO:0000313" key="2">
    <source>
        <dbReference type="EMBL" id="NSX53406.1"/>
    </source>
</evidence>